<proteinExistence type="predicted"/>
<gene>
    <name evidence="2" type="ORF">DXG03_004566</name>
</gene>
<evidence type="ECO:0000313" key="3">
    <source>
        <dbReference type="Proteomes" id="UP000775547"/>
    </source>
</evidence>
<feature type="region of interest" description="Disordered" evidence="1">
    <location>
        <begin position="514"/>
        <end position="548"/>
    </location>
</feature>
<evidence type="ECO:0000313" key="2">
    <source>
        <dbReference type="EMBL" id="KAG5641630.1"/>
    </source>
</evidence>
<dbReference type="OrthoDB" id="4096268at2759"/>
<comment type="caution">
    <text evidence="2">The sequence shown here is derived from an EMBL/GenBank/DDBJ whole genome shotgun (WGS) entry which is preliminary data.</text>
</comment>
<name>A0A9P7G2I3_9AGAR</name>
<protein>
    <submittedName>
        <fullName evidence="2">Uncharacterized protein</fullName>
    </submittedName>
</protein>
<reference evidence="2" key="1">
    <citation type="submission" date="2020-07" db="EMBL/GenBank/DDBJ databases">
        <authorList>
            <person name="Nieuwenhuis M."/>
            <person name="Van De Peppel L.J.J."/>
        </authorList>
    </citation>
    <scope>NUCLEOTIDE SEQUENCE</scope>
    <source>
        <strain evidence="2">AP01</strain>
        <tissue evidence="2">Mycelium</tissue>
    </source>
</reference>
<feature type="compositionally biased region" description="Basic residues" evidence="1">
    <location>
        <begin position="1"/>
        <end position="10"/>
    </location>
</feature>
<feature type="compositionally biased region" description="Polar residues" evidence="1">
    <location>
        <begin position="100"/>
        <end position="111"/>
    </location>
</feature>
<reference evidence="2" key="2">
    <citation type="submission" date="2021-10" db="EMBL/GenBank/DDBJ databases">
        <title>Phylogenomics reveals ancestral predisposition of the termite-cultivated fungus Termitomyces towards a domesticated lifestyle.</title>
        <authorList>
            <person name="Auxier B."/>
            <person name="Grum-Grzhimaylo A."/>
            <person name="Cardenas M.E."/>
            <person name="Lodge J.D."/>
            <person name="Laessoe T."/>
            <person name="Pedersen O."/>
            <person name="Smith M.E."/>
            <person name="Kuyper T.W."/>
            <person name="Franco-Molano E.A."/>
            <person name="Baroni T.J."/>
            <person name="Aanen D.K."/>
        </authorList>
    </citation>
    <scope>NUCLEOTIDE SEQUENCE</scope>
    <source>
        <strain evidence="2">AP01</strain>
        <tissue evidence="2">Mycelium</tissue>
    </source>
</reference>
<feature type="region of interest" description="Disordered" evidence="1">
    <location>
        <begin position="87"/>
        <end position="215"/>
    </location>
</feature>
<organism evidence="2 3">
    <name type="scientific">Asterophora parasitica</name>
    <dbReference type="NCBI Taxonomy" id="117018"/>
    <lineage>
        <taxon>Eukaryota</taxon>
        <taxon>Fungi</taxon>
        <taxon>Dikarya</taxon>
        <taxon>Basidiomycota</taxon>
        <taxon>Agaricomycotina</taxon>
        <taxon>Agaricomycetes</taxon>
        <taxon>Agaricomycetidae</taxon>
        <taxon>Agaricales</taxon>
        <taxon>Tricholomatineae</taxon>
        <taxon>Lyophyllaceae</taxon>
        <taxon>Asterophora</taxon>
    </lineage>
</organism>
<accession>A0A9P7G2I3</accession>
<evidence type="ECO:0000256" key="1">
    <source>
        <dbReference type="SAM" id="MobiDB-lite"/>
    </source>
</evidence>
<feature type="region of interest" description="Disordered" evidence="1">
    <location>
        <begin position="234"/>
        <end position="304"/>
    </location>
</feature>
<feature type="compositionally biased region" description="Low complexity" evidence="1">
    <location>
        <begin position="173"/>
        <end position="182"/>
    </location>
</feature>
<dbReference type="Proteomes" id="UP000775547">
    <property type="component" value="Unassembled WGS sequence"/>
</dbReference>
<dbReference type="EMBL" id="JABCKV010000277">
    <property type="protein sequence ID" value="KAG5641630.1"/>
    <property type="molecule type" value="Genomic_DNA"/>
</dbReference>
<sequence length="632" mass="68585">MNSHHGTHIRKPGEGISRTLKPETPTALADGDILTFGKSVGRHNEYVRPVVVRVELIRSPRPESPFKPVTPVKDVVTVDLTKPSPLRSSSGRYGVYVPRSPSSDNFSSEQGSDIEELHVPASGPNALPLHPRANRSYESPFGRASDTLMGLLPPSHIPGAPLDEESQPAESIPSSPSRTPTRLQSPIHSPAWPEEQGSRRPSASYSPDPFRHSPTFSELEAPFQYQAGHASCDVGELERQSAEISRSTSPMDLASPSPVPARRHLSLEKSAEEEPNIIGAWRESRSSSPNRHSPAHMNEPLSTESALPSIPKAMSLDSICFEPNSQSVGGASAISQEPAIEAEAPNEPTQDVSAFQVSLKRLRCEVSKLQAHRRKYKARFNNNVHLISEKLSDLDERMSNVNAQYMLLVDSVDSAVEVDVPDLQAQIDALREQGESLPIMTTELPLHERADVQASIQTLHELVVEMRNLRTTTLEQMSAELEAVRAARDAALAKIAAQVEAQVCIARHLTAKQRRSEGQRAQAVPVSAMSGASLKRKRSDFEDKDETDAGRARVYMEHKNSNNGVGASGAVNGTITDAEGPTTFANSHPVVCHRHSVPPSAKRVRRIATVAVQSATAVTVGAIATWSALAFS</sequence>
<feature type="region of interest" description="Disordered" evidence="1">
    <location>
        <begin position="1"/>
        <end position="24"/>
    </location>
</feature>
<keyword evidence="3" id="KW-1185">Reference proteome</keyword>
<dbReference type="AlphaFoldDB" id="A0A9P7G2I3"/>